<evidence type="ECO:0000256" key="1">
    <source>
        <dbReference type="SAM" id="Phobius"/>
    </source>
</evidence>
<feature type="transmembrane region" description="Helical" evidence="1">
    <location>
        <begin position="33"/>
        <end position="52"/>
    </location>
</feature>
<proteinExistence type="predicted"/>
<feature type="transmembrane region" description="Helical" evidence="1">
    <location>
        <begin position="117"/>
        <end position="144"/>
    </location>
</feature>
<feature type="transmembrane region" description="Helical" evidence="1">
    <location>
        <begin position="156"/>
        <end position="180"/>
    </location>
</feature>
<evidence type="ECO:0000313" key="3">
    <source>
        <dbReference type="Proteomes" id="UP001596302"/>
    </source>
</evidence>
<organism evidence="2 3">
    <name type="scientific">Pseudonocardia hispaniensis</name>
    <dbReference type="NCBI Taxonomy" id="904933"/>
    <lineage>
        <taxon>Bacteria</taxon>
        <taxon>Bacillati</taxon>
        <taxon>Actinomycetota</taxon>
        <taxon>Actinomycetes</taxon>
        <taxon>Pseudonocardiales</taxon>
        <taxon>Pseudonocardiaceae</taxon>
        <taxon>Pseudonocardia</taxon>
    </lineage>
</organism>
<keyword evidence="1" id="KW-0812">Transmembrane</keyword>
<feature type="transmembrane region" description="Helical" evidence="1">
    <location>
        <begin position="192"/>
        <end position="211"/>
    </location>
</feature>
<evidence type="ECO:0000313" key="2">
    <source>
        <dbReference type="EMBL" id="MFC5996395.1"/>
    </source>
</evidence>
<keyword evidence="1" id="KW-1133">Transmembrane helix</keyword>
<keyword evidence="3" id="KW-1185">Reference proteome</keyword>
<keyword evidence="1" id="KW-0472">Membrane</keyword>
<comment type="caution">
    <text evidence="2">The sequence shown here is derived from an EMBL/GenBank/DDBJ whole genome shotgun (WGS) entry which is preliminary data.</text>
</comment>
<accession>A0ABW1J7R4</accession>
<name>A0ABW1J7R4_9PSEU</name>
<reference evidence="3" key="1">
    <citation type="journal article" date="2019" name="Int. J. Syst. Evol. Microbiol.">
        <title>The Global Catalogue of Microorganisms (GCM) 10K type strain sequencing project: providing services to taxonomists for standard genome sequencing and annotation.</title>
        <authorList>
            <consortium name="The Broad Institute Genomics Platform"/>
            <consortium name="The Broad Institute Genome Sequencing Center for Infectious Disease"/>
            <person name="Wu L."/>
            <person name="Ma J."/>
        </authorList>
    </citation>
    <scope>NUCLEOTIDE SEQUENCE [LARGE SCALE GENOMIC DNA]</scope>
    <source>
        <strain evidence="3">CCM 8391</strain>
    </source>
</reference>
<dbReference type="EMBL" id="JBHSQW010000039">
    <property type="protein sequence ID" value="MFC5996395.1"/>
    <property type="molecule type" value="Genomic_DNA"/>
</dbReference>
<sequence>MRVPTRRRDTGTAAADQVEQLDDQRQIIGHARLAGWSGVTFAVLFVLGLVLVRQAPGLDAPDEAYVSFYAAGGGNTLMILGLYLVPFAGIAYLWHMNATRTLLQVLRPRSWSQIPHWLNLASGIVFVAMLFVGAAAAGAVALLARFSAAPLPSPDIARALTAVGYATVFVYGVRVAGIYMITTTGLARSAGLLPRPAVVVSYLAAAFLLVSTTFHPAILLVFPGWVLLVSILLLARRPSGAIP</sequence>
<dbReference type="Proteomes" id="UP001596302">
    <property type="component" value="Unassembled WGS sequence"/>
</dbReference>
<protein>
    <recommendedName>
        <fullName evidence="4">DUF4386 family protein</fullName>
    </recommendedName>
</protein>
<feature type="transmembrane region" description="Helical" evidence="1">
    <location>
        <begin position="217"/>
        <end position="235"/>
    </location>
</feature>
<evidence type="ECO:0008006" key="4">
    <source>
        <dbReference type="Google" id="ProtNLM"/>
    </source>
</evidence>
<feature type="transmembrane region" description="Helical" evidence="1">
    <location>
        <begin position="72"/>
        <end position="96"/>
    </location>
</feature>
<gene>
    <name evidence="2" type="ORF">ACFQE5_19510</name>
</gene>